<keyword evidence="2" id="KW-0472">Membrane</keyword>
<sequence>MEAISAVAGHNTLNPSTMYGENVGSQILLSNDMNTSGLDFQNIPNVTNSTNTLFDSEEVDETLYDTFDESLINSDELITNEILVENAGILSQIIRIYSKMSVIKFNGMISKVVDVITPIIHYPLAHNAIAYSKVITEKLGKSHILLLKYKEELENLQIIQRLRDHAMNMHMLDNPLQLAIITFASLIFSFLLILMLKRIHNNIKFYITGSNKENKNMSENDVDNIEESEEGKEELWEFWKSELDDKFEEFNSKLEDDTKKMIELKDKEWNKWKENHENKWVHYNEHLERAYKKNVLTESPDFDDEQWAKWVKTEAKKSMNLEFKSWLLKTKYNMDKWTMHQWDNWKNNTFDEWLSSDWKLRENKYWKYWKYINEGLIKLYTSKFENLKKWENRLDREASEWNEWIEIKDYFFMNKKSNEWENFENDTTQNYEEWRNEFIGKLIEGKKWNVWKSEKKNYKSKKRKLKEKEKKEKEQKEKGKKSDLNKSSYKKYNSPNTENNIFNFASYVLKQWNIPISYFKPLYRIRNSLNNRNNYFPSSNRHMNNLDAYNNDYNLLNKTWKFRASTNEPTTSLNDNRNHQDLRNTDTIALNRWGWKRNNRNGISGLSYGIKKRLNTQNSDYNPMVDILKYMDTQSRNYNPSNAKWNHWGNRYETSKYNSWNP</sequence>
<dbReference type="Pfam" id="PF12319">
    <property type="entry name" value="TryThrA_C"/>
    <property type="match status" value="1"/>
</dbReference>
<name>A0A6V7SCG3_PLAVN</name>
<organism evidence="4 5">
    <name type="scientific">Plasmodium vinckei brucechwatti</name>
    <dbReference type="NCBI Taxonomy" id="119398"/>
    <lineage>
        <taxon>Eukaryota</taxon>
        <taxon>Sar</taxon>
        <taxon>Alveolata</taxon>
        <taxon>Apicomplexa</taxon>
        <taxon>Aconoidasida</taxon>
        <taxon>Haemosporida</taxon>
        <taxon>Plasmodiidae</taxon>
        <taxon>Plasmodium</taxon>
        <taxon>Plasmodium (Vinckeia)</taxon>
    </lineage>
</organism>
<feature type="transmembrane region" description="Helical" evidence="2">
    <location>
        <begin position="176"/>
        <end position="196"/>
    </location>
</feature>
<accession>A0A6V7SCG3</accession>
<evidence type="ECO:0000313" key="5">
    <source>
        <dbReference type="Proteomes" id="UP000515550"/>
    </source>
</evidence>
<gene>
    <name evidence="4" type="ORF">PVBDA_1104680</name>
</gene>
<proteinExistence type="predicted"/>
<feature type="region of interest" description="Disordered" evidence="1">
    <location>
        <begin position="462"/>
        <end position="492"/>
    </location>
</feature>
<dbReference type="Proteomes" id="UP000515550">
    <property type="component" value="Chromosome PVBDA_11"/>
</dbReference>
<reference evidence="4 5" key="1">
    <citation type="submission" date="2020-08" db="EMBL/GenBank/DDBJ databases">
        <authorList>
            <person name="Ramaprasad A."/>
        </authorList>
    </citation>
    <scope>NUCLEOTIDE SEQUENCE [LARGE SCALE GENOMIC DNA]</scope>
</reference>
<keyword evidence="2" id="KW-1133">Transmembrane helix</keyword>
<dbReference type="InterPro" id="IPR022089">
    <property type="entry name" value="Plasmodium-antigen_C"/>
</dbReference>
<dbReference type="AlphaFoldDB" id="A0A6V7SCG3"/>
<keyword evidence="2" id="KW-0812">Transmembrane</keyword>
<evidence type="ECO:0000256" key="1">
    <source>
        <dbReference type="SAM" id="MobiDB-lite"/>
    </source>
</evidence>
<feature type="compositionally biased region" description="Basic and acidic residues" evidence="1">
    <location>
        <begin position="466"/>
        <end position="484"/>
    </location>
</feature>
<dbReference type="VEuPathDB" id="PlasmoDB:PVBDA_1104680"/>
<evidence type="ECO:0000256" key="2">
    <source>
        <dbReference type="SAM" id="Phobius"/>
    </source>
</evidence>
<dbReference type="EMBL" id="LR865389">
    <property type="protein sequence ID" value="CAD2096358.1"/>
    <property type="molecule type" value="Genomic_DNA"/>
</dbReference>
<evidence type="ECO:0000313" key="4">
    <source>
        <dbReference type="EMBL" id="CAD2096358.1"/>
    </source>
</evidence>
<protein>
    <submittedName>
        <fullName evidence="4">Tryptophan-rich antigen tryptophan-rich protein</fullName>
    </submittedName>
</protein>
<evidence type="ECO:0000259" key="3">
    <source>
        <dbReference type="Pfam" id="PF12319"/>
    </source>
</evidence>
<feature type="domain" description="Tryptophan/threonine-rich plasmodium antigen C-terminal" evidence="3">
    <location>
        <begin position="236"/>
        <end position="451"/>
    </location>
</feature>